<reference evidence="2" key="1">
    <citation type="submission" date="2014-09" db="EMBL/GenBank/DDBJ databases">
        <authorList>
            <person name="Mudge J."/>
            <person name="Ramaraj T."/>
            <person name="Lindquist I.E."/>
            <person name="Bharti A.K."/>
            <person name="Sundararajan A."/>
            <person name="Cameron C.T."/>
            <person name="Woodward J.E."/>
            <person name="May G.D."/>
            <person name="Brubaker C."/>
            <person name="Broadhvest J."/>
            <person name="Wilkins T.A."/>
        </authorList>
    </citation>
    <scope>NUCLEOTIDE SEQUENCE</scope>
    <source>
        <strain evidence="2">cv. AKA8401</strain>
    </source>
</reference>
<organism evidence="1 2">
    <name type="scientific">Gossypium arboreum</name>
    <name type="common">Tree cotton</name>
    <name type="synonym">Gossypium nanking</name>
    <dbReference type="NCBI Taxonomy" id="29729"/>
    <lineage>
        <taxon>Eukaryota</taxon>
        <taxon>Viridiplantae</taxon>
        <taxon>Streptophyta</taxon>
        <taxon>Embryophyta</taxon>
        <taxon>Tracheophyta</taxon>
        <taxon>Spermatophyta</taxon>
        <taxon>Magnoliopsida</taxon>
        <taxon>eudicotyledons</taxon>
        <taxon>Gunneridae</taxon>
        <taxon>Pentapetalae</taxon>
        <taxon>rosids</taxon>
        <taxon>malvids</taxon>
        <taxon>Malvales</taxon>
        <taxon>Malvaceae</taxon>
        <taxon>Malvoideae</taxon>
        <taxon>Gossypium</taxon>
    </lineage>
</organism>
<dbReference type="EMBL" id="KN426414">
    <property type="protein sequence ID" value="KHG23828.1"/>
    <property type="molecule type" value="Genomic_DNA"/>
</dbReference>
<accession>A0A0B0PAQ8</accession>
<sequence length="11" mass="1188">MTSCKGLNTPH</sequence>
<proteinExistence type="predicted"/>
<gene>
    <name evidence="1" type="ORF">F383_04199</name>
</gene>
<dbReference type="Proteomes" id="UP000032142">
    <property type="component" value="Unassembled WGS sequence"/>
</dbReference>
<keyword evidence="2" id="KW-1185">Reference proteome</keyword>
<evidence type="ECO:0000313" key="1">
    <source>
        <dbReference type="EMBL" id="KHG23828.1"/>
    </source>
</evidence>
<name>A0A0B0PAQ8_GOSAR</name>
<evidence type="ECO:0000313" key="2">
    <source>
        <dbReference type="Proteomes" id="UP000032142"/>
    </source>
</evidence>
<protein>
    <submittedName>
        <fullName evidence="1">Uncharacterized protein</fullName>
    </submittedName>
</protein>